<gene>
    <name evidence="1" type="ORF">CU098_008447</name>
</gene>
<dbReference type="AlphaFoldDB" id="A0A367IYW3"/>
<organism evidence="1 2">
    <name type="scientific">Rhizopus stolonifer</name>
    <name type="common">Rhizopus nigricans</name>
    <dbReference type="NCBI Taxonomy" id="4846"/>
    <lineage>
        <taxon>Eukaryota</taxon>
        <taxon>Fungi</taxon>
        <taxon>Fungi incertae sedis</taxon>
        <taxon>Mucoromycota</taxon>
        <taxon>Mucoromycotina</taxon>
        <taxon>Mucoromycetes</taxon>
        <taxon>Mucorales</taxon>
        <taxon>Mucorineae</taxon>
        <taxon>Rhizopodaceae</taxon>
        <taxon>Rhizopus</taxon>
    </lineage>
</organism>
<evidence type="ECO:0000313" key="2">
    <source>
        <dbReference type="Proteomes" id="UP000253551"/>
    </source>
</evidence>
<comment type="caution">
    <text evidence="1">The sequence shown here is derived from an EMBL/GenBank/DDBJ whole genome shotgun (WGS) entry which is preliminary data.</text>
</comment>
<dbReference type="GO" id="GO:0031929">
    <property type="term" value="P:TOR signaling"/>
    <property type="evidence" value="ECO:0007669"/>
    <property type="project" value="InterPro"/>
</dbReference>
<dbReference type="EMBL" id="PJQM01004948">
    <property type="protein sequence ID" value="RCH82872.1"/>
    <property type="molecule type" value="Genomic_DNA"/>
</dbReference>
<dbReference type="OrthoDB" id="5430106at2759"/>
<protein>
    <submittedName>
        <fullName evidence="1">Uncharacterized protein</fullName>
    </submittedName>
</protein>
<keyword evidence="2" id="KW-1185">Reference proteome</keyword>
<proteinExistence type="predicted"/>
<dbReference type="Pfam" id="PF10452">
    <property type="entry name" value="TCO89"/>
    <property type="match status" value="1"/>
</dbReference>
<dbReference type="GO" id="GO:0031931">
    <property type="term" value="C:TORC1 complex"/>
    <property type="evidence" value="ECO:0007669"/>
    <property type="project" value="InterPro"/>
</dbReference>
<reference evidence="1 2" key="1">
    <citation type="journal article" date="2018" name="G3 (Bethesda)">
        <title>Phylogenetic and Phylogenomic Definition of Rhizopus Species.</title>
        <authorList>
            <person name="Gryganskyi A.P."/>
            <person name="Golan J."/>
            <person name="Dolatabadi S."/>
            <person name="Mondo S."/>
            <person name="Robb S."/>
            <person name="Idnurm A."/>
            <person name="Muszewska A."/>
            <person name="Steczkiewicz K."/>
            <person name="Masonjones S."/>
            <person name="Liao H.L."/>
            <person name="Gajdeczka M.T."/>
            <person name="Anike F."/>
            <person name="Vuek A."/>
            <person name="Anishchenko I.M."/>
            <person name="Voigt K."/>
            <person name="de Hoog G.S."/>
            <person name="Smith M.E."/>
            <person name="Heitman J."/>
            <person name="Vilgalys R."/>
            <person name="Stajich J.E."/>
        </authorList>
    </citation>
    <scope>NUCLEOTIDE SEQUENCE [LARGE SCALE GENOMIC DNA]</scope>
    <source>
        <strain evidence="1 2">LSU 92-RS-03</strain>
    </source>
</reference>
<dbReference type="InterPro" id="IPR018857">
    <property type="entry name" value="TORC1_cplx_su_TCO89"/>
</dbReference>
<sequence>MELLKPYIHSKSPLASTQLTSYTAHANTVQIDPFLESIKKRYSTELSRTQHKLMLQRQSFLADDKNYIDHPQNMRKLTKELDRVNKEYRHLKQFQDPLLLSLRRITALQDQPSLSSSCSSSYSFVSPSSPSSSLSMLSPPPHLQRRASSHTVKFRYKGLWAFNQAT</sequence>
<evidence type="ECO:0000313" key="1">
    <source>
        <dbReference type="EMBL" id="RCH82872.1"/>
    </source>
</evidence>
<dbReference type="Proteomes" id="UP000253551">
    <property type="component" value="Unassembled WGS sequence"/>
</dbReference>
<name>A0A367IYW3_RHIST</name>
<accession>A0A367IYW3</accession>